<keyword evidence="1" id="KW-0472">Membrane</keyword>
<protein>
    <submittedName>
        <fullName evidence="2">Protein LCHN-like</fullName>
    </submittedName>
</protein>
<keyword evidence="1" id="KW-0812">Transmembrane</keyword>
<feature type="transmembrane region" description="Helical" evidence="1">
    <location>
        <begin position="51"/>
        <end position="74"/>
    </location>
</feature>
<gene>
    <name evidence="2" type="primary">Kiaa1147-002</name>
</gene>
<name>A0A6F9DGD8_9ASCI</name>
<keyword evidence="1" id="KW-1133">Transmembrane helix</keyword>
<feature type="transmembrane region" description="Helical" evidence="1">
    <location>
        <begin position="21"/>
        <end position="45"/>
    </location>
</feature>
<dbReference type="AlphaFoldDB" id="A0A6F9DGD8"/>
<dbReference type="EMBL" id="LR786184">
    <property type="protein sequence ID" value="CAB3258657.1"/>
    <property type="molecule type" value="mRNA"/>
</dbReference>
<reference evidence="2" key="1">
    <citation type="submission" date="2020-04" db="EMBL/GenBank/DDBJ databases">
        <authorList>
            <person name="Neveu A P."/>
        </authorList>
    </citation>
    <scope>NUCLEOTIDE SEQUENCE</scope>
    <source>
        <tissue evidence="2">Whole embryo</tissue>
    </source>
</reference>
<evidence type="ECO:0000256" key="1">
    <source>
        <dbReference type="SAM" id="Phobius"/>
    </source>
</evidence>
<proteinExistence type="evidence at transcript level"/>
<organism evidence="2">
    <name type="scientific">Phallusia mammillata</name>
    <dbReference type="NCBI Taxonomy" id="59560"/>
    <lineage>
        <taxon>Eukaryota</taxon>
        <taxon>Metazoa</taxon>
        <taxon>Chordata</taxon>
        <taxon>Tunicata</taxon>
        <taxon>Ascidiacea</taxon>
        <taxon>Phlebobranchia</taxon>
        <taxon>Ascidiidae</taxon>
        <taxon>Phallusia</taxon>
    </lineage>
</organism>
<sequence length="180" mass="19753">MTNTQQTRINENGAQLETQMTPLRCCCSVILILIGAATCLTGFILMFGEGLFVPGPVPIVLGASMLLFGIVVCCKKQNKPTTIPVYRETAHVNQEHPYFEHLERTDPSVAMETNLHLSNTVYQDNQPSVSAPLDSRTGYQVEVDPNCPPPRFSVSSAYPLKATSHSLEPAPPSYEEAMNK</sequence>
<accession>A0A6F9DGD8</accession>
<evidence type="ECO:0000313" key="2">
    <source>
        <dbReference type="EMBL" id="CAB3258657.1"/>
    </source>
</evidence>